<dbReference type="Gene3D" id="2.60.120.620">
    <property type="entry name" value="q2cbj1_9rhob like domain"/>
    <property type="match status" value="1"/>
</dbReference>
<keyword evidence="2" id="KW-1185">Reference proteome</keyword>
<evidence type="ECO:0000313" key="1">
    <source>
        <dbReference type="EMBL" id="PRW56774.1"/>
    </source>
</evidence>
<reference evidence="1 2" key="1">
    <citation type="journal article" date="2018" name="Plant J.">
        <title>Genome sequences of Chlorella sorokiniana UTEX 1602 and Micractinium conductrix SAG 241.80: implications to maltose excretion by a green alga.</title>
        <authorList>
            <person name="Arriola M.B."/>
            <person name="Velmurugan N."/>
            <person name="Zhang Y."/>
            <person name="Plunkett M.H."/>
            <person name="Hondzo H."/>
            <person name="Barney B.M."/>
        </authorList>
    </citation>
    <scope>NUCLEOTIDE SEQUENCE [LARGE SCALE GENOMIC DNA]</scope>
    <source>
        <strain evidence="2">UTEX 1602</strain>
    </source>
</reference>
<dbReference type="AlphaFoldDB" id="A0A2P6TRT8"/>
<protein>
    <submittedName>
        <fullName evidence="1">Oxoglutarate iron-dependent oxygenase isoform A</fullName>
    </submittedName>
</protein>
<proteinExistence type="predicted"/>
<accession>A0A2P6TRT8</accession>
<dbReference type="PANTHER" id="PTHR33099">
    <property type="entry name" value="FE2OG DIOXYGENASE DOMAIN-CONTAINING PROTEIN"/>
    <property type="match status" value="1"/>
</dbReference>
<organism evidence="1 2">
    <name type="scientific">Chlorella sorokiniana</name>
    <name type="common">Freshwater green alga</name>
    <dbReference type="NCBI Taxonomy" id="3076"/>
    <lineage>
        <taxon>Eukaryota</taxon>
        <taxon>Viridiplantae</taxon>
        <taxon>Chlorophyta</taxon>
        <taxon>core chlorophytes</taxon>
        <taxon>Trebouxiophyceae</taxon>
        <taxon>Chlorellales</taxon>
        <taxon>Chlorellaceae</taxon>
        <taxon>Chlorella clade</taxon>
        <taxon>Chlorella</taxon>
    </lineage>
</organism>
<dbReference type="PANTHER" id="PTHR33099:SF14">
    <property type="entry name" value="PROLYL 4-HYDROXYLASE ALPHA SUBUNIT FE(2+) 2OG DIOXYGENASE DOMAIN-CONTAINING PROTEIN"/>
    <property type="match status" value="1"/>
</dbReference>
<comment type="caution">
    <text evidence="1">The sequence shown here is derived from an EMBL/GenBank/DDBJ whole genome shotgun (WGS) entry which is preliminary data.</text>
</comment>
<evidence type="ECO:0000313" key="2">
    <source>
        <dbReference type="Proteomes" id="UP000239899"/>
    </source>
</evidence>
<gene>
    <name evidence="1" type="ORF">C2E21_4584</name>
</gene>
<dbReference type="STRING" id="3076.A0A2P6TRT8"/>
<dbReference type="EMBL" id="LHPG02000008">
    <property type="protein sequence ID" value="PRW56774.1"/>
    <property type="molecule type" value="Genomic_DNA"/>
</dbReference>
<dbReference type="Proteomes" id="UP000239899">
    <property type="component" value="Unassembled WGS sequence"/>
</dbReference>
<dbReference type="OrthoDB" id="542426at2759"/>
<sequence>MEGAGPSSLMELAEDEIIDELIFGYRQLQSPFCVGGSLGRIPVRLAVAGGGGGGDAGGSGSSAAQTVELPAGGEDALESLLAACQPAVFGKGKETVRDDSYRSALALKGSRLYTQDFEAAHLSGVLAAVGRLLLPDAGPLSARLHALGAYKTGGFFKAHRDTPRGDPGFVGSLVVCLPVAHRGGALRVEHGGQAVEYELGAGAVLPVTEGTRVALAYELFARPETSSGPPEPLRALTGGAESLLLQLKSALDNNSFMVNGGKLGFPCQAVRALLKGTDAVVLHVLSALGVPATIVRVWEEEDAALEMYDFESEREWQRAESGRVLLVSPVPGKPLHLSKAAGERPPRRPEGEWEQEVLAKHAGAKMDFDIDWLGGRNAFPEWTLGAMAQFWGNGKRTAAVLQQQHTGERKVAAFKQQAGSEGEGMYTTEFYCSLGIVADIPAFADRPSISERSLAWAGRQSAAAPAAPAVAFAPVAAAGKGKKKKAKAGRGAK</sequence>
<name>A0A2P6TRT8_CHLSO</name>